<organism evidence="1 2">
    <name type="scientific">Glomus cerebriforme</name>
    <dbReference type="NCBI Taxonomy" id="658196"/>
    <lineage>
        <taxon>Eukaryota</taxon>
        <taxon>Fungi</taxon>
        <taxon>Fungi incertae sedis</taxon>
        <taxon>Mucoromycota</taxon>
        <taxon>Glomeromycotina</taxon>
        <taxon>Glomeromycetes</taxon>
        <taxon>Glomerales</taxon>
        <taxon>Glomeraceae</taxon>
        <taxon>Glomus</taxon>
    </lineage>
</organism>
<proteinExistence type="predicted"/>
<keyword evidence="2" id="KW-1185">Reference proteome</keyword>
<evidence type="ECO:0000313" key="2">
    <source>
        <dbReference type="Proteomes" id="UP000265703"/>
    </source>
</evidence>
<sequence>MEGLQLDHVYHWETIINDATKYIDELIESSGSRSNLRQKLQVSYVPSGETYSFDKHYEMSWAHRFADKLLSLFEAPRNPLLDKNSEGWINCHLLALFIDDCFLTCEEIQVHRCEEMSLASIMRKNIPREEPEKKKSGHKIDIIFRIDDMEYFGAETFADEDPHNSKPISYKHKLYREMKDQLDRLLKKLKFTKETIKLVKNIVLHGISHGGNDRKTKFYYYKKLVNPILYIRKRL</sequence>
<dbReference type="EMBL" id="QKYT01000020">
    <property type="protein sequence ID" value="RIA98088.1"/>
    <property type="molecule type" value="Genomic_DNA"/>
</dbReference>
<reference evidence="1 2" key="1">
    <citation type="submission" date="2018-06" db="EMBL/GenBank/DDBJ databases">
        <title>Comparative genomics reveals the genomic features of Rhizophagus irregularis, R. cerebriforme, R. diaphanum and Gigaspora rosea, and their symbiotic lifestyle signature.</title>
        <authorList>
            <person name="Morin E."/>
            <person name="San Clemente H."/>
            <person name="Chen E.C.H."/>
            <person name="De La Providencia I."/>
            <person name="Hainaut M."/>
            <person name="Kuo A."/>
            <person name="Kohler A."/>
            <person name="Murat C."/>
            <person name="Tang N."/>
            <person name="Roy S."/>
            <person name="Loubradou J."/>
            <person name="Henrissat B."/>
            <person name="Grigoriev I.V."/>
            <person name="Corradi N."/>
            <person name="Roux C."/>
            <person name="Martin F.M."/>
        </authorList>
    </citation>
    <scope>NUCLEOTIDE SEQUENCE [LARGE SCALE GENOMIC DNA]</scope>
    <source>
        <strain evidence="1 2">DAOM 227022</strain>
    </source>
</reference>
<protein>
    <submittedName>
        <fullName evidence="1">Uncharacterized protein</fullName>
    </submittedName>
</protein>
<accession>A0A397TJC3</accession>
<evidence type="ECO:0000313" key="1">
    <source>
        <dbReference type="EMBL" id="RIA98088.1"/>
    </source>
</evidence>
<dbReference type="OrthoDB" id="2404361at2759"/>
<gene>
    <name evidence="1" type="ORF">C1645_174518</name>
</gene>
<comment type="caution">
    <text evidence="1">The sequence shown here is derived from an EMBL/GenBank/DDBJ whole genome shotgun (WGS) entry which is preliminary data.</text>
</comment>
<dbReference type="AlphaFoldDB" id="A0A397TJC3"/>
<name>A0A397TJC3_9GLOM</name>
<dbReference type="Proteomes" id="UP000265703">
    <property type="component" value="Unassembled WGS sequence"/>
</dbReference>